<evidence type="ECO:0000259" key="8">
    <source>
        <dbReference type="Pfam" id="PF03600"/>
    </source>
</evidence>
<keyword evidence="4 6" id="KW-1133">Transmembrane helix</keyword>
<feature type="transmembrane region" description="Helical" evidence="6">
    <location>
        <begin position="345"/>
        <end position="367"/>
    </location>
</feature>
<feature type="chain" id="PRO_5037150059" evidence="7">
    <location>
        <begin position="36"/>
        <end position="369"/>
    </location>
</feature>
<feature type="transmembrane region" description="Helical" evidence="6">
    <location>
        <begin position="247"/>
        <end position="269"/>
    </location>
</feature>
<dbReference type="PANTHER" id="PTHR43568">
    <property type="entry name" value="P PROTEIN"/>
    <property type="match status" value="1"/>
</dbReference>
<protein>
    <submittedName>
        <fullName evidence="9">Citrate transporter</fullName>
    </submittedName>
</protein>
<dbReference type="InterPro" id="IPR051475">
    <property type="entry name" value="Diverse_Ion_Transporter"/>
</dbReference>
<dbReference type="GO" id="GO:0055085">
    <property type="term" value="P:transmembrane transport"/>
    <property type="evidence" value="ECO:0007669"/>
    <property type="project" value="InterPro"/>
</dbReference>
<keyword evidence="5 6" id="KW-0472">Membrane</keyword>
<dbReference type="GO" id="GO:0016020">
    <property type="term" value="C:membrane"/>
    <property type="evidence" value="ECO:0007669"/>
    <property type="project" value="UniProtKB-SubCell"/>
</dbReference>
<feature type="transmembrane region" description="Helical" evidence="6">
    <location>
        <begin position="281"/>
        <end position="304"/>
    </location>
</feature>
<evidence type="ECO:0000256" key="3">
    <source>
        <dbReference type="ARBA" id="ARBA00022692"/>
    </source>
</evidence>
<feature type="transmembrane region" description="Helical" evidence="6">
    <location>
        <begin position="79"/>
        <end position="105"/>
    </location>
</feature>
<evidence type="ECO:0000256" key="1">
    <source>
        <dbReference type="ARBA" id="ARBA00004141"/>
    </source>
</evidence>
<reference evidence="9" key="1">
    <citation type="submission" date="2020-08" db="EMBL/GenBank/DDBJ databases">
        <title>Genome public.</title>
        <authorList>
            <person name="Liu C."/>
            <person name="Sun Q."/>
        </authorList>
    </citation>
    <scope>NUCLEOTIDE SEQUENCE</scope>
    <source>
        <strain evidence="9">NSJ-44</strain>
    </source>
</reference>
<dbReference type="InterPro" id="IPR004680">
    <property type="entry name" value="Cit_transptr-like_dom"/>
</dbReference>
<comment type="caution">
    <text evidence="9">The sequence shown here is derived from an EMBL/GenBank/DDBJ whole genome shotgun (WGS) entry which is preliminary data.</text>
</comment>
<accession>A0A926HNL6</accession>
<keyword evidence="10" id="KW-1185">Reference proteome</keyword>
<dbReference type="AlphaFoldDB" id="A0A926HNL6"/>
<feature type="transmembrane region" description="Helical" evidence="6">
    <location>
        <begin position="45"/>
        <end position="67"/>
    </location>
</feature>
<feature type="signal peptide" evidence="7">
    <location>
        <begin position="1"/>
        <end position="35"/>
    </location>
</feature>
<evidence type="ECO:0000256" key="5">
    <source>
        <dbReference type="ARBA" id="ARBA00023136"/>
    </source>
</evidence>
<feature type="transmembrane region" description="Helical" evidence="6">
    <location>
        <begin position="203"/>
        <end position="235"/>
    </location>
</feature>
<dbReference type="Proteomes" id="UP000654279">
    <property type="component" value="Unassembled WGS sequence"/>
</dbReference>
<proteinExistence type="predicted"/>
<evidence type="ECO:0000256" key="6">
    <source>
        <dbReference type="SAM" id="Phobius"/>
    </source>
</evidence>
<evidence type="ECO:0000313" key="10">
    <source>
        <dbReference type="Proteomes" id="UP000654279"/>
    </source>
</evidence>
<dbReference type="RefSeq" id="WP_249285603.1">
    <property type="nucleotide sequence ID" value="NZ_JACRSO010000004.1"/>
</dbReference>
<evidence type="ECO:0000313" key="9">
    <source>
        <dbReference type="EMBL" id="MBC8529790.1"/>
    </source>
</evidence>
<sequence length="369" mass="39172">MKKVLRFCRREKLLCISAALALASMFAMPPSAAYAAYIDLRVLGLLWCLMAVVAGFRACGTFAWMTARLLSAARGNGRALAVVLVLLPFFTAMAVTNDVALIAFVPFTLVLLKRAGQARAAIPIVVLQTLAANLGSMATPVGNPQNLYLYSFYGLDAGGFFTLLLPPVLLSLICLTAAALPALPRAVPVPALAPAPRPAARLLALYGGLFALCLLSVFGLLPWWVLTGLIFIALLGFDRALLRAPDYGLLATFVCFFIFSGNLGQIAWVRTLLQDLLSRSTLLTAALASQFISNVPAAVLLSGFTANWQGLLLGVNIGGLGTPIASLASLISLKFYLREPGAQPLRYLAAFTGANLIGLLLLLEFALCL</sequence>
<keyword evidence="2" id="KW-0813">Transport</keyword>
<evidence type="ECO:0000256" key="2">
    <source>
        <dbReference type="ARBA" id="ARBA00022448"/>
    </source>
</evidence>
<evidence type="ECO:0000256" key="4">
    <source>
        <dbReference type="ARBA" id="ARBA00022989"/>
    </source>
</evidence>
<keyword evidence="7" id="KW-0732">Signal</keyword>
<name>A0A926HNL6_9FIRM</name>
<feature type="transmembrane region" description="Helical" evidence="6">
    <location>
        <begin position="160"/>
        <end position="183"/>
    </location>
</feature>
<dbReference type="PANTHER" id="PTHR43568:SF1">
    <property type="entry name" value="P PROTEIN"/>
    <property type="match status" value="1"/>
</dbReference>
<dbReference type="EMBL" id="JACRSO010000004">
    <property type="protein sequence ID" value="MBC8529790.1"/>
    <property type="molecule type" value="Genomic_DNA"/>
</dbReference>
<feature type="domain" description="Citrate transporter-like" evidence="8">
    <location>
        <begin position="18"/>
        <end position="302"/>
    </location>
</feature>
<organism evidence="9 10">
    <name type="scientific">Luoshenia tenuis</name>
    <dbReference type="NCBI Taxonomy" id="2763654"/>
    <lineage>
        <taxon>Bacteria</taxon>
        <taxon>Bacillati</taxon>
        <taxon>Bacillota</taxon>
        <taxon>Clostridia</taxon>
        <taxon>Christensenellales</taxon>
        <taxon>Christensenellaceae</taxon>
        <taxon>Luoshenia</taxon>
    </lineage>
</organism>
<keyword evidence="3 6" id="KW-0812">Transmembrane</keyword>
<gene>
    <name evidence="9" type="ORF">H8699_10155</name>
</gene>
<feature type="transmembrane region" description="Helical" evidence="6">
    <location>
        <begin position="310"/>
        <end position="333"/>
    </location>
</feature>
<evidence type="ECO:0000256" key="7">
    <source>
        <dbReference type="SAM" id="SignalP"/>
    </source>
</evidence>
<comment type="subcellular location">
    <subcellularLocation>
        <location evidence="1">Membrane</location>
        <topology evidence="1">Multi-pass membrane protein</topology>
    </subcellularLocation>
</comment>
<dbReference type="Pfam" id="PF03600">
    <property type="entry name" value="CitMHS"/>
    <property type="match status" value="1"/>
</dbReference>